<dbReference type="InterPro" id="IPR029052">
    <property type="entry name" value="Metallo-depent_PP-like"/>
</dbReference>
<dbReference type="InterPro" id="IPR041796">
    <property type="entry name" value="Mre11_N"/>
</dbReference>
<dbReference type="AlphaFoldDB" id="A0A4Z0JMM0"/>
<evidence type="ECO:0000259" key="2">
    <source>
        <dbReference type="Pfam" id="PF00149"/>
    </source>
</evidence>
<dbReference type="InterPro" id="IPR004843">
    <property type="entry name" value="Calcineurin-like_PHP"/>
</dbReference>
<dbReference type="Pfam" id="PF00149">
    <property type="entry name" value="Metallophos"/>
    <property type="match status" value="1"/>
</dbReference>
<reference evidence="3 4" key="1">
    <citation type="submission" date="2018-10" db="EMBL/GenBank/DDBJ databases">
        <title>Lactobacillus sp. R7 and Lactobacillus sp. R19 isolated from fermented mustard green product of Taiwan.</title>
        <authorList>
            <person name="Lin S.-T."/>
        </authorList>
    </citation>
    <scope>NUCLEOTIDE SEQUENCE [LARGE SCALE GENOMIC DNA]</scope>
    <source>
        <strain evidence="3 4">BCRC 81127</strain>
    </source>
</reference>
<keyword evidence="1" id="KW-0378">Hydrolase</keyword>
<comment type="caution">
    <text evidence="3">The sequence shown here is derived from an EMBL/GenBank/DDBJ whole genome shotgun (WGS) entry which is preliminary data.</text>
</comment>
<evidence type="ECO:0000256" key="1">
    <source>
        <dbReference type="ARBA" id="ARBA00022801"/>
    </source>
</evidence>
<sequence>MKFLHAADLHLDTPFVGISNFSKDLQTKLKESTYEAAKKIFQTAIDEMVDFVILAGDIFDDTDSSLKAQMFLKAQFEELKQAGIKVFMIYGNHDYYRNNFSVVNFPDNVFVFGATPETKVLTARDGKTVGITGFSYTQQHINQNVVRDYPEHGDFDYQIGILHAGVADNNYAPFTISDLLTKGYDYWALGHIHKREVLHTNPTIVYPGDIQGRNQNETTPKGFYLVSVTNDTTELKFVQSSIYTWTKESLTVDSQDSIDSLIAKITDLLAKPQLLTLTIDDAQELHQDVLKTIERNELLLQILTFNTPGLLYKINLKFNKNAQLSAIDQKYWDQAQEKAIDLDRIKDFDSKLYSSDVIREHINQPDFLKHIIELTKNTINQKYTGE</sequence>
<feature type="domain" description="Calcineurin-like phosphoesterase" evidence="2">
    <location>
        <begin position="1"/>
        <end position="194"/>
    </location>
</feature>
<dbReference type="PANTHER" id="PTHR30337">
    <property type="entry name" value="COMPONENT OF ATP-DEPENDENT DSDNA EXONUCLEASE"/>
    <property type="match status" value="1"/>
</dbReference>
<organism evidence="3 4">
    <name type="scientific">Companilactobacillus suantsaicola</name>
    <dbReference type="NCBI Taxonomy" id="2487723"/>
    <lineage>
        <taxon>Bacteria</taxon>
        <taxon>Bacillati</taxon>
        <taxon>Bacillota</taxon>
        <taxon>Bacilli</taxon>
        <taxon>Lactobacillales</taxon>
        <taxon>Lactobacillaceae</taxon>
        <taxon>Companilactobacillus</taxon>
    </lineage>
</organism>
<keyword evidence="3" id="KW-0540">Nuclease</keyword>
<evidence type="ECO:0000313" key="3">
    <source>
        <dbReference type="EMBL" id="TGD24326.1"/>
    </source>
</evidence>
<dbReference type="CDD" id="cd00840">
    <property type="entry name" value="MPP_Mre11_N"/>
    <property type="match status" value="1"/>
</dbReference>
<dbReference type="PIRSF" id="PIRSF033091">
    <property type="entry name" value="Pesterase_YhaO"/>
    <property type="match status" value="1"/>
</dbReference>
<dbReference type="RefSeq" id="WP_135371564.1">
    <property type="nucleotide sequence ID" value="NZ_RKLY01000006.1"/>
</dbReference>
<dbReference type="GO" id="GO:0004527">
    <property type="term" value="F:exonuclease activity"/>
    <property type="evidence" value="ECO:0007669"/>
    <property type="project" value="UniProtKB-KW"/>
</dbReference>
<dbReference type="PANTHER" id="PTHR30337:SF7">
    <property type="entry name" value="PHOSPHOESTERASE"/>
    <property type="match status" value="1"/>
</dbReference>
<proteinExistence type="predicted"/>
<accession>A0A4Z0JMM0</accession>
<dbReference type="InterPro" id="IPR014576">
    <property type="entry name" value="Pesterase_YhaO"/>
</dbReference>
<dbReference type="Proteomes" id="UP000298021">
    <property type="component" value="Unassembled WGS sequence"/>
</dbReference>
<name>A0A4Z0JMM0_9LACO</name>
<dbReference type="SUPFAM" id="SSF56300">
    <property type="entry name" value="Metallo-dependent phosphatases"/>
    <property type="match status" value="1"/>
</dbReference>
<keyword evidence="4" id="KW-1185">Reference proteome</keyword>
<gene>
    <name evidence="3" type="ORF">EGT49_03455</name>
</gene>
<dbReference type="Gene3D" id="3.60.21.10">
    <property type="match status" value="1"/>
</dbReference>
<evidence type="ECO:0000313" key="4">
    <source>
        <dbReference type="Proteomes" id="UP000298021"/>
    </source>
</evidence>
<protein>
    <submittedName>
        <fullName evidence="3">DNA repair exonuclease</fullName>
    </submittedName>
</protein>
<dbReference type="InterPro" id="IPR050535">
    <property type="entry name" value="DNA_Repair-Maintenance_Comp"/>
</dbReference>
<keyword evidence="3" id="KW-0269">Exonuclease</keyword>
<dbReference type="OrthoDB" id="9773856at2"/>
<dbReference type="EMBL" id="RKLY01000006">
    <property type="protein sequence ID" value="TGD24326.1"/>
    <property type="molecule type" value="Genomic_DNA"/>
</dbReference>